<proteinExistence type="predicted"/>
<protein>
    <submittedName>
        <fullName evidence="3">Regulatory iron-sulfur-containing complex subunit RicT</fullName>
    </submittedName>
</protein>
<gene>
    <name evidence="3" type="primary">ricT</name>
    <name evidence="3" type="ORF">Q3M24_08865</name>
</gene>
<evidence type="ECO:0000256" key="1">
    <source>
        <dbReference type="SAM" id="MobiDB-lite"/>
    </source>
</evidence>
<dbReference type="GO" id="GO:0005737">
    <property type="term" value="C:cytoplasm"/>
    <property type="evidence" value="ECO:0007669"/>
    <property type="project" value="TreeGrafter"/>
</dbReference>
<dbReference type="KEGG" id="eaj:Q3M24_08865"/>
<name>A0AAU8M0R6_9BACT</name>
<accession>A0AAU8M0R6</accession>
<feature type="domain" description="PSP1 C-terminal" evidence="2">
    <location>
        <begin position="87"/>
        <end position="172"/>
    </location>
</feature>
<dbReference type="InterPro" id="IPR007557">
    <property type="entry name" value="PSP1_C"/>
</dbReference>
<dbReference type="Pfam" id="PF04468">
    <property type="entry name" value="PSP1"/>
    <property type="match status" value="1"/>
</dbReference>
<evidence type="ECO:0000259" key="2">
    <source>
        <dbReference type="PROSITE" id="PS51411"/>
    </source>
</evidence>
<dbReference type="PROSITE" id="PS51411">
    <property type="entry name" value="PSP1_C"/>
    <property type="match status" value="1"/>
</dbReference>
<feature type="region of interest" description="Disordered" evidence="1">
    <location>
        <begin position="293"/>
        <end position="323"/>
    </location>
</feature>
<reference evidence="3" key="1">
    <citation type="journal article" date="2024" name="Syst. Appl. Microbiol.">
        <title>First single-strain enrichments of Electrothrix cable bacteria, description of E. aestuarii sp. nov. and E. rattekaaiensis sp. nov., and proposal of a cable bacteria taxonomy following the rules of the SeqCode.</title>
        <authorList>
            <person name="Plum-Jensen L.E."/>
            <person name="Schramm A."/>
            <person name="Marshall I.P.G."/>
        </authorList>
    </citation>
    <scope>NUCLEOTIDE SEQUENCE</scope>
    <source>
        <strain evidence="3">Rat1</strain>
    </source>
</reference>
<dbReference type="EMBL" id="CP159373">
    <property type="protein sequence ID" value="XCN74835.1"/>
    <property type="molecule type" value="Genomic_DNA"/>
</dbReference>
<dbReference type="AlphaFoldDB" id="A0AAU8M0R6"/>
<dbReference type="PANTHER" id="PTHR43830:SF3">
    <property type="entry name" value="PROTEIN PSP1"/>
    <property type="match status" value="1"/>
</dbReference>
<dbReference type="NCBIfam" id="NF041131">
    <property type="entry name" value="RicT_YaaT_fam"/>
    <property type="match status" value="1"/>
</dbReference>
<dbReference type="InterPro" id="IPR047767">
    <property type="entry name" value="PSP1-like"/>
</dbReference>
<organism evidence="3">
    <name type="scientific">Candidatus Electrothrix aestuarii</name>
    <dbReference type="NCBI Taxonomy" id="3062594"/>
    <lineage>
        <taxon>Bacteria</taxon>
        <taxon>Pseudomonadati</taxon>
        <taxon>Thermodesulfobacteriota</taxon>
        <taxon>Desulfobulbia</taxon>
        <taxon>Desulfobulbales</taxon>
        <taxon>Desulfobulbaceae</taxon>
        <taxon>Candidatus Electrothrix</taxon>
    </lineage>
</organism>
<feature type="compositionally biased region" description="Basic residues" evidence="1">
    <location>
        <begin position="298"/>
        <end position="316"/>
    </location>
</feature>
<sequence length="323" mass="37318">MTETQEPQPVEPFHKDMAKSDYPGEQAFYYRVRFREQGQEYTARSTEPDLCRGDVVLVDTENCPEPMTVICKTAGATEPDIKRGYSYKIQRRVNDDEKKKYECLPGLEKKAASFCRECIKKHSLSMHLVRAERFFNGSKVIFYFTAENRVDFRELVKDLVQEFRTRVEMRQIGVRHETKMTGGIGACGRELCCTSFLQKFDSVSIKMAKTQDLPLNPSKISGVCNRLLCCLTYEFDTYKAIKREMPKVGRLLEYEGNVYRVVRIFALQGTVLAVSRENGELLMNEEQWRAATIVQRPGQKKTKNKPTRKPGQRKKGKQDENSE</sequence>
<dbReference type="PANTHER" id="PTHR43830">
    <property type="entry name" value="PROTEIN PSP1"/>
    <property type="match status" value="1"/>
</dbReference>
<evidence type="ECO:0000313" key="3">
    <source>
        <dbReference type="EMBL" id="XCN74835.1"/>
    </source>
</evidence>
<reference evidence="3" key="2">
    <citation type="submission" date="2024-06" db="EMBL/GenBank/DDBJ databases">
        <authorList>
            <person name="Plum-Jensen L.E."/>
            <person name="Schramm A."/>
            <person name="Marshall I.P.G."/>
        </authorList>
    </citation>
    <scope>NUCLEOTIDE SEQUENCE</scope>
    <source>
        <strain evidence="3">Rat1</strain>
    </source>
</reference>